<dbReference type="Pfam" id="PF05050">
    <property type="entry name" value="Methyltransf_21"/>
    <property type="match status" value="1"/>
</dbReference>
<accession>U5ND93</accession>
<dbReference type="PANTHER" id="PTHR34203:SF15">
    <property type="entry name" value="SLL1173 PROTEIN"/>
    <property type="match status" value="1"/>
</dbReference>
<evidence type="ECO:0000313" key="3">
    <source>
        <dbReference type="Proteomes" id="UP000017184"/>
    </source>
</evidence>
<dbReference type="Pfam" id="PF13692">
    <property type="entry name" value="Glyco_trans_1_4"/>
    <property type="match status" value="1"/>
</dbReference>
<dbReference type="eggNOG" id="COG0438">
    <property type="taxonomic scope" value="Bacteria"/>
</dbReference>
<dbReference type="NCBIfam" id="TIGR01444">
    <property type="entry name" value="fkbM_fam"/>
    <property type="match status" value="1"/>
</dbReference>
<evidence type="ECO:0000259" key="1">
    <source>
        <dbReference type="Pfam" id="PF05050"/>
    </source>
</evidence>
<dbReference type="STRING" id="946483.Cenrod_2073"/>
<dbReference type="HOGENOM" id="CLU_396241_0_0_4"/>
<dbReference type="SUPFAM" id="SSF53335">
    <property type="entry name" value="S-adenosyl-L-methionine-dependent methyltransferases"/>
    <property type="match status" value="1"/>
</dbReference>
<protein>
    <submittedName>
        <fullName evidence="2">Glycosyltransferase</fullName>
    </submittedName>
</protein>
<dbReference type="InterPro" id="IPR052514">
    <property type="entry name" value="SAM-dependent_MTase"/>
</dbReference>
<dbReference type="InterPro" id="IPR029063">
    <property type="entry name" value="SAM-dependent_MTases_sf"/>
</dbReference>
<dbReference type="CDD" id="cd03801">
    <property type="entry name" value="GT4_PimA-like"/>
    <property type="match status" value="1"/>
</dbReference>
<sequence length="695" mass="77231">MAVLMPSEFSCPVSTDNTENELIVTPKVPSTIQFTQVTRNGILFELDLSETIERSIYDIGCFEPATTAAIAKLVKSGMTVIDIGANIGAHALFMAQLVGLTGRAFAIEPMSEAFRKLSRNLELNPLLANLSLHRVALGSENGSLLANFNYSWPLDGNYRDVIPESVPVRCLDDFLDEQGITRVDLIKLDVDGFEHKILRGASRTLREMRPILVMELCNYTLESVGDSAATMLEEIVACRYCFFFEQDFRPATPSELLEAIPVGSSINVIAMPEKIPAQATSDYCKKANGQKPRIMLMADIPNWIFARHCQVLIQLLGNEFDFDLKFHGQSYNEDDYDLLYPLEWNLIPSSQIRTPAKYVTSIRSHTSWAGQDFLGFVNYLSCQFQRIHTVSKRLTNIFSPFVPNTAYVTHGTDTSFFVSSTHADFSGAGKIRIGWAGNRVNKTKGFDELIVPLGHIPGVELVICGYMDNHLDLVEMRNFYNTIDVYVCTSHQEGNNNSLMEAAAMERAIITTDNGTVPEYLRSGYSAVIVERELPVLIRAVCTLRDDPNLRVELGRHARAAVVANFDWNVMAQKYANFFHDALQAASTWKPAIGAVEAAVASKHAVSNVSGIDVFTLISAAERYIEEMRTDEAIGLYQTWLDNNISSPLAYAVLFNLGVCQINSGYKQIAVVNLNHALKLNPNFILAKKAIESLA</sequence>
<evidence type="ECO:0000313" key="2">
    <source>
        <dbReference type="EMBL" id="AGX88144.1"/>
    </source>
</evidence>
<dbReference type="Gene3D" id="3.40.50.2000">
    <property type="entry name" value="Glycogen Phosphorylase B"/>
    <property type="match status" value="1"/>
</dbReference>
<dbReference type="PATRIC" id="fig|946483.4.peg.2087"/>
<dbReference type="eggNOG" id="COG0457">
    <property type="taxonomic scope" value="Bacteria"/>
</dbReference>
<dbReference type="GO" id="GO:0016740">
    <property type="term" value="F:transferase activity"/>
    <property type="evidence" value="ECO:0007669"/>
    <property type="project" value="UniProtKB-KW"/>
</dbReference>
<feature type="domain" description="Methyltransferase FkbM" evidence="1">
    <location>
        <begin position="82"/>
        <end position="240"/>
    </location>
</feature>
<dbReference type="KEGG" id="cbx:Cenrod_2073"/>
<keyword evidence="3" id="KW-1185">Reference proteome</keyword>
<name>U5ND93_9BURK</name>
<dbReference type="SUPFAM" id="SSF53756">
    <property type="entry name" value="UDP-Glycosyltransferase/glycogen phosphorylase"/>
    <property type="match status" value="1"/>
</dbReference>
<proteinExistence type="predicted"/>
<organism evidence="2 3">
    <name type="scientific">Candidatus Symbiobacter mobilis CR</name>
    <dbReference type="NCBI Taxonomy" id="946483"/>
    <lineage>
        <taxon>Bacteria</taxon>
        <taxon>Pseudomonadati</taxon>
        <taxon>Pseudomonadota</taxon>
        <taxon>Betaproteobacteria</taxon>
        <taxon>Burkholderiales</taxon>
        <taxon>Comamonadaceae</taxon>
    </lineage>
</organism>
<gene>
    <name evidence="2" type="ORF">Cenrod_2073</name>
</gene>
<dbReference type="Proteomes" id="UP000017184">
    <property type="component" value="Chromosome"/>
</dbReference>
<dbReference type="Gene3D" id="3.40.50.150">
    <property type="entry name" value="Vaccinia Virus protein VP39"/>
    <property type="match status" value="1"/>
</dbReference>
<dbReference type="InterPro" id="IPR011990">
    <property type="entry name" value="TPR-like_helical_dom_sf"/>
</dbReference>
<dbReference type="Gene3D" id="1.25.40.10">
    <property type="entry name" value="Tetratricopeptide repeat domain"/>
    <property type="match status" value="1"/>
</dbReference>
<reference evidence="2 3" key="1">
    <citation type="journal article" date="2013" name="Genome Biol.">
        <title>Genomic analysis reveals key aspects of prokaryotic symbiosis in the phototrophic consortium "Chlorochromatium aggregatum".</title>
        <authorList>
            <person name="Liu Z."/>
            <person name="Muller J."/>
            <person name="Li T."/>
            <person name="Alvey R.M."/>
            <person name="Vogl K."/>
            <person name="Frigaard N.U."/>
            <person name="Rockwell N.C."/>
            <person name="Boyd E.S."/>
            <person name="Tomsho L.P."/>
            <person name="Schuster S.C."/>
            <person name="Henke P."/>
            <person name="Rohde M."/>
            <person name="Overmann J."/>
            <person name="Bryant D.A."/>
        </authorList>
    </citation>
    <scope>NUCLEOTIDE SEQUENCE [LARGE SCALE GENOMIC DNA]</scope>
    <source>
        <strain evidence="2">CR</strain>
    </source>
</reference>
<dbReference type="SUPFAM" id="SSF48452">
    <property type="entry name" value="TPR-like"/>
    <property type="match status" value="1"/>
</dbReference>
<dbReference type="AlphaFoldDB" id="U5ND93"/>
<dbReference type="eggNOG" id="COG2242">
    <property type="taxonomic scope" value="Bacteria"/>
</dbReference>
<dbReference type="PANTHER" id="PTHR34203">
    <property type="entry name" value="METHYLTRANSFERASE, FKBM FAMILY PROTEIN"/>
    <property type="match status" value="1"/>
</dbReference>
<dbReference type="InterPro" id="IPR006342">
    <property type="entry name" value="FkbM_mtfrase"/>
</dbReference>
<keyword evidence="2" id="KW-0808">Transferase</keyword>
<dbReference type="EMBL" id="CP004885">
    <property type="protein sequence ID" value="AGX88144.1"/>
    <property type="molecule type" value="Genomic_DNA"/>
</dbReference>